<keyword evidence="4 5" id="KW-0472">Membrane</keyword>
<reference evidence="7 8" key="1">
    <citation type="journal article" date="2016" name="Sci. Rep.">
        <title>The genome sequence of the outbreeding globe artichoke constructed de novo incorporating a phase-aware low-pass sequencing strategy of F1 progeny.</title>
        <authorList>
            <person name="Scaglione D."/>
            <person name="Reyes-Chin-Wo S."/>
            <person name="Acquadro A."/>
            <person name="Froenicke L."/>
            <person name="Portis E."/>
            <person name="Beitel C."/>
            <person name="Tirone M."/>
            <person name="Mauro R."/>
            <person name="Lo Monaco A."/>
            <person name="Mauromicale G."/>
            <person name="Faccioli P."/>
            <person name="Cattivelli L."/>
            <person name="Rieseberg L."/>
            <person name="Michelmore R."/>
            <person name="Lanteri S."/>
        </authorList>
    </citation>
    <scope>NUCLEOTIDE SEQUENCE [LARGE SCALE GENOMIC DNA]</scope>
    <source>
        <strain evidence="7">2C</strain>
    </source>
</reference>
<keyword evidence="3 5" id="KW-1133">Transmembrane helix</keyword>
<dbReference type="Pfam" id="PF06813">
    <property type="entry name" value="Nodulin-like"/>
    <property type="match status" value="1"/>
</dbReference>
<keyword evidence="2 5" id="KW-0812">Transmembrane</keyword>
<dbReference type="EMBL" id="LEKV01004128">
    <property type="protein sequence ID" value="KVH96877.1"/>
    <property type="molecule type" value="Genomic_DNA"/>
</dbReference>
<proteinExistence type="predicted"/>
<dbReference type="AlphaFoldDB" id="A0A124SDG5"/>
<feature type="transmembrane region" description="Helical" evidence="5">
    <location>
        <begin position="112"/>
        <end position="132"/>
    </location>
</feature>
<dbReference type="Proteomes" id="UP000243975">
    <property type="component" value="Unassembled WGS sequence"/>
</dbReference>
<evidence type="ECO:0000256" key="5">
    <source>
        <dbReference type="SAM" id="Phobius"/>
    </source>
</evidence>
<gene>
    <name evidence="7" type="ORF">Ccrd_001030</name>
</gene>
<dbReference type="STRING" id="59895.A0A124SDG5"/>
<organism evidence="7 8">
    <name type="scientific">Cynara cardunculus var. scolymus</name>
    <name type="common">Globe artichoke</name>
    <name type="synonym">Cynara scolymus</name>
    <dbReference type="NCBI Taxonomy" id="59895"/>
    <lineage>
        <taxon>Eukaryota</taxon>
        <taxon>Viridiplantae</taxon>
        <taxon>Streptophyta</taxon>
        <taxon>Embryophyta</taxon>
        <taxon>Tracheophyta</taxon>
        <taxon>Spermatophyta</taxon>
        <taxon>Magnoliopsida</taxon>
        <taxon>eudicotyledons</taxon>
        <taxon>Gunneridae</taxon>
        <taxon>Pentapetalae</taxon>
        <taxon>asterids</taxon>
        <taxon>campanulids</taxon>
        <taxon>Asterales</taxon>
        <taxon>Asteraceae</taxon>
        <taxon>Carduoideae</taxon>
        <taxon>Cardueae</taxon>
        <taxon>Carduinae</taxon>
        <taxon>Cynara</taxon>
    </lineage>
</organism>
<dbReference type="PANTHER" id="PTHR21576:SF44">
    <property type="entry name" value="MAJOR FACILITATOR SUPERFAMILY PROTEIN"/>
    <property type="match status" value="1"/>
</dbReference>
<evidence type="ECO:0000256" key="2">
    <source>
        <dbReference type="ARBA" id="ARBA00022692"/>
    </source>
</evidence>
<evidence type="ECO:0000256" key="3">
    <source>
        <dbReference type="ARBA" id="ARBA00022989"/>
    </source>
</evidence>
<protein>
    <submittedName>
        <fullName evidence="7">Nodulin-like protein</fullName>
    </submittedName>
</protein>
<evidence type="ECO:0000259" key="6">
    <source>
        <dbReference type="Pfam" id="PF06813"/>
    </source>
</evidence>
<name>A0A124SDG5_CYNCS</name>
<evidence type="ECO:0000313" key="8">
    <source>
        <dbReference type="Proteomes" id="UP000243975"/>
    </source>
</evidence>
<dbReference type="PANTHER" id="PTHR21576">
    <property type="entry name" value="UNCHARACTERIZED NODULIN-LIKE PROTEIN"/>
    <property type="match status" value="1"/>
</dbReference>
<evidence type="ECO:0000256" key="1">
    <source>
        <dbReference type="ARBA" id="ARBA00004141"/>
    </source>
</evidence>
<dbReference type="InterPro" id="IPR010658">
    <property type="entry name" value="Nodulin-like"/>
</dbReference>
<feature type="domain" description="Nodulin-like" evidence="6">
    <location>
        <begin position="49"/>
        <end position="121"/>
    </location>
</feature>
<comment type="caution">
    <text evidence="7">The sequence shown here is derived from an EMBL/GenBank/DDBJ whole genome shotgun (WGS) entry which is preliminary data.</text>
</comment>
<keyword evidence="8" id="KW-1185">Reference proteome</keyword>
<comment type="subcellular location">
    <subcellularLocation>
        <location evidence="1">Membrane</location>
        <topology evidence="1">Multi-pass membrane protein</topology>
    </subcellularLocation>
</comment>
<dbReference type="GO" id="GO:0016020">
    <property type="term" value="C:membrane"/>
    <property type="evidence" value="ECO:0007669"/>
    <property type="project" value="UniProtKB-SubCell"/>
</dbReference>
<sequence>MLCDERNRIAMLGVAKDLGDNQRQITMLGVAKDLGDNERQIAMLGVAKDLGDNQRQIAMLGVAKDLGDAIGFVAGSLCEIAPIWVVLFIGVAQNFLGYGLVWLSTKHTLPEMPLWVVSFYIPNFAYSMKIVLYCC</sequence>
<feature type="transmembrane region" description="Helical" evidence="5">
    <location>
        <begin position="69"/>
        <end position="92"/>
    </location>
</feature>
<evidence type="ECO:0000256" key="4">
    <source>
        <dbReference type="ARBA" id="ARBA00023136"/>
    </source>
</evidence>
<dbReference type="Gramene" id="KVH96877">
    <property type="protein sequence ID" value="KVH96877"/>
    <property type="gene ID" value="Ccrd_001030"/>
</dbReference>
<evidence type="ECO:0000313" key="7">
    <source>
        <dbReference type="EMBL" id="KVH96877.1"/>
    </source>
</evidence>
<accession>A0A124SDG5</accession>